<evidence type="ECO:0000259" key="2">
    <source>
        <dbReference type="PROSITE" id="PS50263"/>
    </source>
</evidence>
<sequence length="301" mass="33618">MSKIKIASVAMVSVPDKAVNLAKMLCFIDEAAQKGVDLIAFPEFCLPGIPTTFTMMSTNIDATSYWVNAAEYVPEGDSVQALIAKAKERNIYISWTMSEQDKEYCDRFYNCGVLVGPEGFIGKYRKIQQPGTERLFFHPGNEIPVFDTKIGRIGMMICFDRWWPEIARCLKIGGAEIILAMSAWPGTDKSTGEDDFTLNLWTSTGYCRTLENAVVLVDSCGASPENITRMEEGLEAGHARIYSPEGYVIVTTGWEEDMAIAEIDPKAAIANCFATFGLGNMDSIRDLRTDIYIPYFEKHRR</sequence>
<evidence type="ECO:0000313" key="3">
    <source>
        <dbReference type="EMBL" id="OFV69150.1"/>
    </source>
</evidence>
<protein>
    <submittedName>
        <fullName evidence="3">N-carbamoyl-D-amino acid hydrolase</fullName>
        <ecNumber evidence="3">3.5.1.77</ecNumber>
    </submittedName>
</protein>
<comment type="caution">
    <text evidence="3">The sequence shown here is derived from an EMBL/GenBank/DDBJ whole genome shotgun (WGS) entry which is preliminary data.</text>
</comment>
<dbReference type="InterPro" id="IPR036526">
    <property type="entry name" value="C-N_Hydrolase_sf"/>
</dbReference>
<dbReference type="RefSeq" id="WP_070372591.1">
    <property type="nucleotide sequence ID" value="NZ_LKEU01000044.1"/>
</dbReference>
<dbReference type="InterPro" id="IPR003010">
    <property type="entry name" value="C-N_Hydrolase"/>
</dbReference>
<dbReference type="CDD" id="cd07197">
    <property type="entry name" value="nitrilase"/>
    <property type="match status" value="1"/>
</dbReference>
<dbReference type="EC" id="3.5.1.77" evidence="3"/>
<dbReference type="Gene3D" id="3.60.110.10">
    <property type="entry name" value="Carbon-nitrogen hydrolase"/>
    <property type="match status" value="1"/>
</dbReference>
<accession>A0A1F2PCK1</accession>
<dbReference type="PANTHER" id="PTHR43674">
    <property type="entry name" value="NITRILASE C965.09-RELATED"/>
    <property type="match status" value="1"/>
</dbReference>
<dbReference type="PROSITE" id="PS50263">
    <property type="entry name" value="CN_HYDROLASE"/>
    <property type="match status" value="1"/>
</dbReference>
<dbReference type="InterPro" id="IPR050345">
    <property type="entry name" value="Aliph_Amidase/BUP"/>
</dbReference>
<dbReference type="Proteomes" id="UP000176244">
    <property type="component" value="Unassembled WGS sequence"/>
</dbReference>
<evidence type="ECO:0000256" key="1">
    <source>
        <dbReference type="ARBA" id="ARBA00022801"/>
    </source>
</evidence>
<feature type="domain" description="CN hydrolase" evidence="2">
    <location>
        <begin position="4"/>
        <end position="265"/>
    </location>
</feature>
<gene>
    <name evidence="3" type="ORF">ACWI_33440</name>
</gene>
<dbReference type="PANTHER" id="PTHR43674:SF16">
    <property type="entry name" value="CARBON-NITROGEN FAMILY, PUTATIVE (AFU_ORTHOLOGUE AFUA_5G02350)-RELATED"/>
    <property type="match status" value="1"/>
</dbReference>
<dbReference type="AlphaFoldDB" id="A0A1F2PCK1"/>
<dbReference type="GO" id="GO:0047417">
    <property type="term" value="F:N-carbamoyl-D-amino acid hydrolase activity"/>
    <property type="evidence" value="ECO:0007669"/>
    <property type="project" value="UniProtKB-EC"/>
</dbReference>
<dbReference type="Pfam" id="PF00795">
    <property type="entry name" value="CN_hydrolase"/>
    <property type="match status" value="1"/>
</dbReference>
<dbReference type="OrthoDB" id="9811121at2"/>
<reference evidence="3 4" key="1">
    <citation type="submission" date="2015-09" db="EMBL/GenBank/DDBJ databases">
        <title>Genome sequence of Acetobacterium wieringae DSM 1911.</title>
        <authorList>
            <person name="Poehlein A."/>
            <person name="Bengelsdorf F.R."/>
            <person name="Schiel-Bengelsdorf B."/>
            <person name="Duerre P."/>
            <person name="Daniel R."/>
        </authorList>
    </citation>
    <scope>NUCLEOTIDE SEQUENCE [LARGE SCALE GENOMIC DNA]</scope>
    <source>
        <strain evidence="3 4">DSM 1911</strain>
    </source>
</reference>
<organism evidence="3 4">
    <name type="scientific">Acetobacterium wieringae</name>
    <dbReference type="NCBI Taxonomy" id="52694"/>
    <lineage>
        <taxon>Bacteria</taxon>
        <taxon>Bacillati</taxon>
        <taxon>Bacillota</taxon>
        <taxon>Clostridia</taxon>
        <taxon>Eubacteriales</taxon>
        <taxon>Eubacteriaceae</taxon>
        <taxon>Acetobacterium</taxon>
    </lineage>
</organism>
<dbReference type="STRING" id="52694.ACWI_33440"/>
<dbReference type="SUPFAM" id="SSF56317">
    <property type="entry name" value="Carbon-nitrogen hydrolase"/>
    <property type="match status" value="1"/>
</dbReference>
<dbReference type="EMBL" id="LKEU01000044">
    <property type="protein sequence ID" value="OFV69150.1"/>
    <property type="molecule type" value="Genomic_DNA"/>
</dbReference>
<keyword evidence="1 3" id="KW-0378">Hydrolase</keyword>
<evidence type="ECO:0000313" key="4">
    <source>
        <dbReference type="Proteomes" id="UP000176244"/>
    </source>
</evidence>
<name>A0A1F2PCK1_9FIRM</name>
<proteinExistence type="predicted"/>